<dbReference type="RefSeq" id="WP_136558433.1">
    <property type="nucleotide sequence ID" value="NZ_STGT01000003.1"/>
</dbReference>
<accession>A0ABY2QT41</accession>
<evidence type="ECO:0000313" key="2">
    <source>
        <dbReference type="Proteomes" id="UP000309667"/>
    </source>
</evidence>
<dbReference type="Proteomes" id="UP000309667">
    <property type="component" value="Unassembled WGS sequence"/>
</dbReference>
<protein>
    <submittedName>
        <fullName evidence="1">Uncharacterized protein</fullName>
    </submittedName>
</protein>
<name>A0ABY2QT41_9HYPH</name>
<reference evidence="1 2" key="1">
    <citation type="submission" date="2019-04" db="EMBL/GenBank/DDBJ databases">
        <title>Genome sequence of strain 7209-2.</title>
        <authorList>
            <person name="Gao J."/>
            <person name="Sun J."/>
        </authorList>
    </citation>
    <scope>NUCLEOTIDE SEQUENCE [LARGE SCALE GENOMIC DNA]</scope>
    <source>
        <strain evidence="1 2">7209-2</strain>
    </source>
</reference>
<sequence>MTVPKMSEVARDFVTDGVPSSGSHEIRKSQLRSWGTFVENMIDAGGLGGATWKATRSGLNADLAYGDGSLGVVYDDSASANNGLYVKVGASGSGSWSQITTFLPGYQFVTATDTESVVNAFTMETNPRLPFGDGAALVEFVVPITNTSGTVTISFDGDPPLTIKTASGNSPAVGGLIAGMPVSGVKIGEFFFMRSDQASAALLTQIEGLAVDVQEIVDEAEAELIAAVEPIRDAAQAAATEALAYAVMVGAAVYDFNFDSDPATPGYDWND</sequence>
<dbReference type="EMBL" id="STGT01000003">
    <property type="protein sequence ID" value="THV13725.1"/>
    <property type="molecule type" value="Genomic_DNA"/>
</dbReference>
<keyword evidence="2" id="KW-1185">Reference proteome</keyword>
<comment type="caution">
    <text evidence="1">The sequence shown here is derived from an EMBL/GenBank/DDBJ whole genome shotgun (WGS) entry which is preliminary data.</text>
</comment>
<gene>
    <name evidence="1" type="ORF">E9677_12495</name>
</gene>
<proteinExistence type="predicted"/>
<evidence type="ECO:0000313" key="1">
    <source>
        <dbReference type="EMBL" id="THV13725.1"/>
    </source>
</evidence>
<organism evidence="1 2">
    <name type="scientific">Rhizobium rhizophilum</name>
    <dbReference type="NCBI Taxonomy" id="1850373"/>
    <lineage>
        <taxon>Bacteria</taxon>
        <taxon>Pseudomonadati</taxon>
        <taxon>Pseudomonadota</taxon>
        <taxon>Alphaproteobacteria</taxon>
        <taxon>Hyphomicrobiales</taxon>
        <taxon>Rhizobiaceae</taxon>
        <taxon>Rhizobium/Agrobacterium group</taxon>
        <taxon>Rhizobium</taxon>
    </lineage>
</organism>